<accession>V6DI15</accession>
<dbReference type="eggNOG" id="COG0531">
    <property type="taxonomic scope" value="Bacteria"/>
</dbReference>
<feature type="transmembrane region" description="Helical" evidence="6">
    <location>
        <begin position="178"/>
        <end position="198"/>
    </location>
</feature>
<evidence type="ECO:0000256" key="6">
    <source>
        <dbReference type="SAM" id="Phobius"/>
    </source>
</evidence>
<evidence type="ECO:0000256" key="4">
    <source>
        <dbReference type="ARBA" id="ARBA00022989"/>
    </source>
</evidence>
<dbReference type="STRING" id="673862.BABL1_gene_443"/>
<name>V6DI15_9BACT</name>
<evidence type="ECO:0000313" key="8">
    <source>
        <dbReference type="Proteomes" id="UP000018769"/>
    </source>
</evidence>
<dbReference type="EMBL" id="HG793133">
    <property type="protein sequence ID" value="CDK30573.1"/>
    <property type="molecule type" value="Genomic_DNA"/>
</dbReference>
<dbReference type="RefSeq" id="WP_023791916.1">
    <property type="nucleotide sequence ID" value="NC_023003.1"/>
</dbReference>
<keyword evidence="8" id="KW-1185">Reference proteome</keyword>
<proteinExistence type="predicted"/>
<dbReference type="HOGENOM" id="CLU_617756_0_0_7"/>
<dbReference type="AlphaFoldDB" id="V6DI15"/>
<evidence type="ECO:0000256" key="2">
    <source>
        <dbReference type="ARBA" id="ARBA00022475"/>
    </source>
</evidence>
<feature type="transmembrane region" description="Helical" evidence="6">
    <location>
        <begin position="218"/>
        <end position="238"/>
    </location>
</feature>
<feature type="transmembrane region" description="Helical" evidence="6">
    <location>
        <begin position="7"/>
        <end position="30"/>
    </location>
</feature>
<dbReference type="PANTHER" id="PTHR42770:SF7">
    <property type="entry name" value="MEMBRANE PROTEIN"/>
    <property type="match status" value="1"/>
</dbReference>
<evidence type="ECO:0000256" key="1">
    <source>
        <dbReference type="ARBA" id="ARBA00004651"/>
    </source>
</evidence>
<dbReference type="InterPro" id="IPR002293">
    <property type="entry name" value="AA/rel_permease1"/>
</dbReference>
<comment type="subcellular location">
    <subcellularLocation>
        <location evidence="1">Cell membrane</location>
        <topology evidence="1">Multi-pass membrane protein</topology>
    </subcellularLocation>
</comment>
<dbReference type="OrthoDB" id="9806937at2"/>
<feature type="transmembrane region" description="Helical" evidence="6">
    <location>
        <begin position="275"/>
        <end position="304"/>
    </location>
</feature>
<evidence type="ECO:0000256" key="3">
    <source>
        <dbReference type="ARBA" id="ARBA00022692"/>
    </source>
</evidence>
<dbReference type="Pfam" id="PF13520">
    <property type="entry name" value="AA_permease_2"/>
    <property type="match status" value="1"/>
</dbReference>
<organism evidence="7 8">
    <name type="scientific">Candidatus Babela massiliensis</name>
    <dbReference type="NCBI Taxonomy" id="673862"/>
    <lineage>
        <taxon>Bacteria</taxon>
        <taxon>Candidatus Babelota</taxon>
        <taxon>Candidatus Babeliae</taxon>
        <taxon>Candidatus Babeliales</taxon>
        <taxon>Candidatus Babeliaceae</taxon>
        <taxon>Candidatus Babela</taxon>
    </lineage>
</organism>
<dbReference type="InterPro" id="IPR050367">
    <property type="entry name" value="APC_superfamily"/>
</dbReference>
<feature type="transmembrane region" description="Helical" evidence="6">
    <location>
        <begin position="386"/>
        <end position="403"/>
    </location>
</feature>
<feature type="transmembrane region" description="Helical" evidence="6">
    <location>
        <begin position="356"/>
        <end position="374"/>
    </location>
</feature>
<reference evidence="7 8" key="1">
    <citation type="journal article" date="2015" name="Biol. Direct">
        <title>Babela massiliensis, a representative of a widespread bacterial phylum with unusual adaptations to parasitism in amoebae.</title>
        <authorList>
            <person name="Pagnier I."/>
            <person name="Yutin N."/>
            <person name="Croce O."/>
            <person name="Makarova K.S."/>
            <person name="Wolf Y.I."/>
            <person name="Benamar S."/>
            <person name="Raoult D."/>
            <person name="Koonin E.V."/>
            <person name="La Scola B."/>
        </authorList>
    </citation>
    <scope>NUCLEOTIDE SEQUENCE [LARGE SCALE GENOMIC DNA]</scope>
    <source>
        <strain evidence="8">BABL1</strain>
    </source>
</reference>
<dbReference type="KEGG" id="dpb:BABL1_gene_443"/>
<keyword evidence="2" id="KW-1003">Cell membrane</keyword>
<feature type="transmembrane region" description="Helical" evidence="6">
    <location>
        <begin position="409"/>
        <end position="429"/>
    </location>
</feature>
<feature type="transmembrane region" description="Helical" evidence="6">
    <location>
        <begin position="121"/>
        <end position="140"/>
    </location>
</feature>
<feature type="transmembrane region" description="Helical" evidence="6">
    <location>
        <begin position="325"/>
        <end position="344"/>
    </location>
</feature>
<dbReference type="PANTHER" id="PTHR42770">
    <property type="entry name" value="AMINO ACID TRANSPORTER-RELATED"/>
    <property type="match status" value="1"/>
</dbReference>
<keyword evidence="3 6" id="KW-0812">Transmembrane</keyword>
<protein>
    <submittedName>
        <fullName evidence="7">Amino acid transporter</fullName>
    </submittedName>
</protein>
<dbReference type="Gene3D" id="1.20.1740.10">
    <property type="entry name" value="Amino acid/polyamine transporter I"/>
    <property type="match status" value="1"/>
</dbReference>
<keyword evidence="4 6" id="KW-1133">Transmembrane helix</keyword>
<dbReference type="Proteomes" id="UP000018769">
    <property type="component" value="Chromosome I"/>
</dbReference>
<feature type="transmembrane region" description="Helical" evidence="6">
    <location>
        <begin position="146"/>
        <end position="169"/>
    </location>
</feature>
<evidence type="ECO:0000313" key="7">
    <source>
        <dbReference type="EMBL" id="CDK30573.1"/>
    </source>
</evidence>
<keyword evidence="5 6" id="KW-0472">Membrane</keyword>
<sequence length="443" mass="49101">MTNKKKLSLFSVILININIMLGSGIFVNTVLLSKLTGSLSPLSYIIVGILLLPLILAIVKLWGSIDSGATFYHLGLPISPFFGFLSSWSYFIGKISTLVLGIHVCFSLLQQIIPELQSIPILLLDAITIFIFTIFNLLNLRTGSTIQYGFIIFKLVPIIFTIFSGFYLFSKANFNSELLIPSGIPASITLVFFAFAGFEASCSLSQSIENPKKNGPKAILISYIIVVIIATLFQFMLCGNLGKELYSLTNGYLEVFPTLIAKLSNFFQNNKIKHISIVLLNLGIAASSLGAAYGVMFSNSWNLYNLAQSNHLFMSKIFTLLNKHHIPYVCIITEGLIAIIYLLITQAQQIPLQQVGALGATISYTISTLSLLILSIDKRQKTNIKIAIFSLISCLILLSAFIFNLSVYGISNLLILFIFLQIIGCYMFYKKHKLGNLEIYQDL</sequence>
<dbReference type="PIRSF" id="PIRSF006060">
    <property type="entry name" value="AA_transporter"/>
    <property type="match status" value="1"/>
</dbReference>
<evidence type="ECO:0000256" key="5">
    <source>
        <dbReference type="ARBA" id="ARBA00023136"/>
    </source>
</evidence>
<dbReference type="GO" id="GO:0005886">
    <property type="term" value="C:plasma membrane"/>
    <property type="evidence" value="ECO:0007669"/>
    <property type="project" value="UniProtKB-SubCell"/>
</dbReference>
<dbReference type="GO" id="GO:0022857">
    <property type="term" value="F:transmembrane transporter activity"/>
    <property type="evidence" value="ECO:0007669"/>
    <property type="project" value="InterPro"/>
</dbReference>
<feature type="transmembrane region" description="Helical" evidence="6">
    <location>
        <begin position="69"/>
        <end position="85"/>
    </location>
</feature>
<feature type="transmembrane region" description="Helical" evidence="6">
    <location>
        <begin position="42"/>
        <end position="62"/>
    </location>
</feature>
<gene>
    <name evidence="7" type="primary">gadC</name>
    <name evidence="7" type="ORF">BABL1_gene_443</name>
</gene>